<dbReference type="AlphaFoldDB" id="A0A0C2BIJ2"/>
<evidence type="ECO:0000256" key="1">
    <source>
        <dbReference type="ARBA" id="ARBA00004141"/>
    </source>
</evidence>
<dbReference type="RefSeq" id="WP_040038732.1">
    <property type="nucleotide sequence ID" value="NZ_JWJG01000028.1"/>
</dbReference>
<reference evidence="7 8" key="1">
    <citation type="submission" date="2014-12" db="EMBL/GenBank/DDBJ databases">
        <title>Denitrispirillum autotrophicum gen. nov., sp. nov., Denitrifying, Facultatively Autotrophic Bacteria Isolated from Rice Paddy Soil.</title>
        <authorList>
            <person name="Ishii S."/>
            <person name="Ashida N."/>
            <person name="Ohno H."/>
            <person name="Otsuka S."/>
            <person name="Yokota A."/>
            <person name="Senoo K."/>
        </authorList>
    </citation>
    <scope>NUCLEOTIDE SEQUENCE [LARGE SCALE GENOMIC DNA]</scope>
    <source>
        <strain evidence="7 8">TSA66</strain>
    </source>
</reference>
<dbReference type="Pfam" id="PF13515">
    <property type="entry name" value="FUSC_2"/>
    <property type="match status" value="1"/>
</dbReference>
<protein>
    <submittedName>
        <fullName evidence="7">Membrane protein</fullName>
    </submittedName>
</protein>
<keyword evidence="2 5" id="KW-0812">Transmembrane</keyword>
<comment type="subcellular location">
    <subcellularLocation>
        <location evidence="1">Membrane</location>
        <topology evidence="1">Multi-pass membrane protein</topology>
    </subcellularLocation>
</comment>
<dbReference type="STRING" id="709839.TSA66_01595"/>
<accession>A0A0C2BIJ2</accession>
<dbReference type="Proteomes" id="UP000031572">
    <property type="component" value="Unassembled WGS sequence"/>
</dbReference>
<dbReference type="GO" id="GO:0016020">
    <property type="term" value="C:membrane"/>
    <property type="evidence" value="ECO:0007669"/>
    <property type="project" value="UniProtKB-SubCell"/>
</dbReference>
<keyword evidence="3 5" id="KW-1133">Transmembrane helix</keyword>
<evidence type="ECO:0000256" key="3">
    <source>
        <dbReference type="ARBA" id="ARBA00022989"/>
    </source>
</evidence>
<feature type="transmembrane region" description="Helical" evidence="5">
    <location>
        <begin position="293"/>
        <end position="312"/>
    </location>
</feature>
<evidence type="ECO:0000313" key="7">
    <source>
        <dbReference type="EMBL" id="KIF79819.1"/>
    </source>
</evidence>
<dbReference type="EMBL" id="JWJG01000028">
    <property type="protein sequence ID" value="KIF79819.1"/>
    <property type="molecule type" value="Genomic_DNA"/>
</dbReference>
<evidence type="ECO:0000259" key="6">
    <source>
        <dbReference type="Pfam" id="PF13515"/>
    </source>
</evidence>
<keyword evidence="8" id="KW-1185">Reference proteome</keyword>
<dbReference type="OrthoDB" id="581879at2"/>
<gene>
    <name evidence="7" type="ORF">TSA66_01595</name>
</gene>
<feature type="transmembrane region" description="Helical" evidence="5">
    <location>
        <begin position="154"/>
        <end position="175"/>
    </location>
</feature>
<feature type="transmembrane region" description="Helical" evidence="5">
    <location>
        <begin position="131"/>
        <end position="148"/>
    </location>
</feature>
<keyword evidence="4 5" id="KW-0472">Membrane</keyword>
<organism evidence="7 8">
    <name type="scientific">Noviherbaspirillum autotrophicum</name>
    <dbReference type="NCBI Taxonomy" id="709839"/>
    <lineage>
        <taxon>Bacteria</taxon>
        <taxon>Pseudomonadati</taxon>
        <taxon>Pseudomonadota</taxon>
        <taxon>Betaproteobacteria</taxon>
        <taxon>Burkholderiales</taxon>
        <taxon>Oxalobacteraceae</taxon>
        <taxon>Noviherbaspirillum</taxon>
    </lineage>
</organism>
<evidence type="ECO:0000256" key="2">
    <source>
        <dbReference type="ARBA" id="ARBA00022692"/>
    </source>
</evidence>
<dbReference type="InterPro" id="IPR049453">
    <property type="entry name" value="Memb_transporter_dom"/>
</dbReference>
<evidence type="ECO:0000256" key="4">
    <source>
        <dbReference type="ARBA" id="ARBA00023136"/>
    </source>
</evidence>
<feature type="transmembrane region" description="Helical" evidence="5">
    <location>
        <begin position="196"/>
        <end position="217"/>
    </location>
</feature>
<proteinExistence type="predicted"/>
<name>A0A0C2BIJ2_9BURK</name>
<feature type="transmembrane region" description="Helical" evidence="5">
    <location>
        <begin position="104"/>
        <end position="124"/>
    </location>
</feature>
<feature type="domain" description="Integral membrane bound transporter" evidence="6">
    <location>
        <begin position="210"/>
        <end position="336"/>
    </location>
</feature>
<feature type="transmembrane region" description="Helical" evidence="5">
    <location>
        <begin position="249"/>
        <end position="265"/>
    </location>
</feature>
<comment type="caution">
    <text evidence="7">The sequence shown here is derived from an EMBL/GenBank/DDBJ whole genome shotgun (WGS) entry which is preliminary data.</text>
</comment>
<feature type="transmembrane region" description="Helical" evidence="5">
    <location>
        <begin position="324"/>
        <end position="342"/>
    </location>
</feature>
<feature type="transmembrane region" description="Helical" evidence="5">
    <location>
        <begin position="223"/>
        <end position="242"/>
    </location>
</feature>
<evidence type="ECO:0000313" key="8">
    <source>
        <dbReference type="Proteomes" id="UP000031572"/>
    </source>
</evidence>
<sequence length="364" mass="39687">MTRAGRWSRLQALMREELRQLTIIQASDRAWQMPFAAALASGLPLLIGAYFDHLGYGLVSSLGGLVFLYLPGTPLYHRMITLMACAFGMIACYTLGLMSHFFPVAMMPVLAVLALLVMMVCRFYGMGPPGGLFFIMAASIGAYSPVQLLQLPLLVGLIAMGSVLACVIGFFYSVYMLRLHAPKPVAPLPEPTFDFVVFDSVVIGVFVGLSLALAQVLQLQKAYWVPVSCLAVIQGTSLRAVWTRQLHRVIGTSIGLLLSWGLLLIPLDKWSISLMMMALTFIIESIVVRHYALAAVFITPLTILLAEAATLGHGSPYMLIEARFFDTVLGCVAGLMGGICLHNPRCRDVAGRAIRRLIPARLLP</sequence>
<feature type="transmembrane region" description="Helical" evidence="5">
    <location>
        <begin position="79"/>
        <end position="98"/>
    </location>
</feature>
<evidence type="ECO:0000256" key="5">
    <source>
        <dbReference type="SAM" id="Phobius"/>
    </source>
</evidence>